<organism evidence="2">
    <name type="scientific">Timema cristinae</name>
    <name type="common">Walking stick</name>
    <dbReference type="NCBI Taxonomy" id="61476"/>
    <lineage>
        <taxon>Eukaryota</taxon>
        <taxon>Metazoa</taxon>
        <taxon>Ecdysozoa</taxon>
        <taxon>Arthropoda</taxon>
        <taxon>Hexapoda</taxon>
        <taxon>Insecta</taxon>
        <taxon>Pterygota</taxon>
        <taxon>Neoptera</taxon>
        <taxon>Polyneoptera</taxon>
        <taxon>Phasmatodea</taxon>
        <taxon>Timematodea</taxon>
        <taxon>Timematoidea</taxon>
        <taxon>Timematidae</taxon>
        <taxon>Timema</taxon>
    </lineage>
</organism>
<feature type="domain" description="Mutator-like transposase" evidence="1">
    <location>
        <begin position="3"/>
        <end position="91"/>
    </location>
</feature>
<evidence type="ECO:0000313" key="2">
    <source>
        <dbReference type="EMBL" id="CAD7409740.1"/>
    </source>
</evidence>
<protein>
    <recommendedName>
        <fullName evidence="1">Mutator-like transposase domain-containing protein</fullName>
    </recommendedName>
</protein>
<gene>
    <name evidence="2" type="ORF">TCEB3V08_LOCUS10168</name>
</gene>
<evidence type="ECO:0000259" key="1">
    <source>
        <dbReference type="Pfam" id="PF20700"/>
    </source>
</evidence>
<dbReference type="AlphaFoldDB" id="A0A7R9D9Q7"/>
<name>A0A7R9D9Q7_TIMCR</name>
<dbReference type="EMBL" id="OC321278">
    <property type="protein sequence ID" value="CAD7409740.1"/>
    <property type="molecule type" value="Genomic_DNA"/>
</dbReference>
<accession>A0A7R9D9Q7</accession>
<reference evidence="2" key="1">
    <citation type="submission" date="2020-11" db="EMBL/GenBank/DDBJ databases">
        <authorList>
            <person name="Tran Van P."/>
        </authorList>
    </citation>
    <scope>NUCLEOTIDE SEQUENCE</scope>
</reference>
<proteinExistence type="predicted"/>
<dbReference type="InterPro" id="IPR049012">
    <property type="entry name" value="Mutator_transp_dom"/>
</dbReference>
<dbReference type="Pfam" id="PF20700">
    <property type="entry name" value="Mutator"/>
    <property type="match status" value="1"/>
</dbReference>
<sequence>MKNDHEDHCKGNFIGTSSGMEVAGALNLFHRSLELYNVKYTDYLSDDDSNAYKAVSDLQSCVADVIINKLKCIGHVQKGMGARLRTLKLKQQKTS</sequence>